<comment type="caution">
    <text evidence="2">The sequence shown here is derived from an EMBL/GenBank/DDBJ whole genome shotgun (WGS) entry which is preliminary data.</text>
</comment>
<dbReference type="SUPFAM" id="SSF81383">
    <property type="entry name" value="F-box domain"/>
    <property type="match status" value="1"/>
</dbReference>
<dbReference type="EMBL" id="CAJPDT010000009">
    <property type="protein sequence ID" value="CAF9911867.1"/>
    <property type="molecule type" value="Genomic_DNA"/>
</dbReference>
<proteinExistence type="predicted"/>
<sequence length="205" mass="23978">MATASRVFAIPELLEDILLHLPECDLLLAQRVNKFFRDVITASLHLQRKLFFTADVKSELGMGKLKWNPFIDIIMPKTPRLSVRALDSIHRDNEPSYVRLDHQALKYVDYSSASWKRMFFTQPALREMEMQSMVRYRNGKPSRCTRKVDEVKGVRMGQLSNIDWPDYGPNEKSDTISVYCTPHTPHTPRILWAVDFGYQPMRWFV</sequence>
<dbReference type="InterPro" id="IPR036047">
    <property type="entry name" value="F-box-like_dom_sf"/>
</dbReference>
<feature type="domain" description="F-box" evidence="1">
    <location>
        <begin position="11"/>
        <end position="41"/>
    </location>
</feature>
<organism evidence="2 3">
    <name type="scientific">Imshaugia aleurites</name>
    <dbReference type="NCBI Taxonomy" id="172621"/>
    <lineage>
        <taxon>Eukaryota</taxon>
        <taxon>Fungi</taxon>
        <taxon>Dikarya</taxon>
        <taxon>Ascomycota</taxon>
        <taxon>Pezizomycotina</taxon>
        <taxon>Lecanoromycetes</taxon>
        <taxon>OSLEUM clade</taxon>
        <taxon>Lecanoromycetidae</taxon>
        <taxon>Lecanorales</taxon>
        <taxon>Lecanorineae</taxon>
        <taxon>Parmeliaceae</taxon>
        <taxon>Imshaugia</taxon>
    </lineage>
</organism>
<dbReference type="Pfam" id="PF00646">
    <property type="entry name" value="F-box"/>
    <property type="match status" value="1"/>
</dbReference>
<keyword evidence="3" id="KW-1185">Reference proteome</keyword>
<gene>
    <name evidence="2" type="ORF">IMSHALPRED_010602</name>
</gene>
<evidence type="ECO:0000313" key="2">
    <source>
        <dbReference type="EMBL" id="CAF9911867.1"/>
    </source>
</evidence>
<dbReference type="OrthoDB" id="3800738at2759"/>
<dbReference type="Proteomes" id="UP000664534">
    <property type="component" value="Unassembled WGS sequence"/>
</dbReference>
<name>A0A8H3EX38_9LECA</name>
<dbReference type="CDD" id="cd09917">
    <property type="entry name" value="F-box_SF"/>
    <property type="match status" value="1"/>
</dbReference>
<accession>A0A8H3EX38</accession>
<dbReference type="InterPro" id="IPR001810">
    <property type="entry name" value="F-box_dom"/>
</dbReference>
<protein>
    <recommendedName>
        <fullName evidence="1">F-box domain-containing protein</fullName>
    </recommendedName>
</protein>
<evidence type="ECO:0000259" key="1">
    <source>
        <dbReference type="Pfam" id="PF00646"/>
    </source>
</evidence>
<reference evidence="2" key="1">
    <citation type="submission" date="2021-03" db="EMBL/GenBank/DDBJ databases">
        <authorList>
            <person name="Tagirdzhanova G."/>
        </authorList>
    </citation>
    <scope>NUCLEOTIDE SEQUENCE</scope>
</reference>
<evidence type="ECO:0000313" key="3">
    <source>
        <dbReference type="Proteomes" id="UP000664534"/>
    </source>
</evidence>
<dbReference type="AlphaFoldDB" id="A0A8H3EX38"/>